<keyword evidence="8" id="KW-0732">Signal</keyword>
<keyword evidence="5 7" id="KW-0472">Membrane</keyword>
<organism evidence="9 10">
    <name type="scientific">Candidatus Caccalectryoclostridium excrementigallinarum</name>
    <dbReference type="NCBI Taxonomy" id="2840710"/>
    <lineage>
        <taxon>Bacteria</taxon>
        <taxon>Bacillati</taxon>
        <taxon>Bacillota</taxon>
        <taxon>Clostridia</taxon>
        <taxon>Christensenellales</taxon>
        <taxon>Christensenellaceae</taxon>
        <taxon>Christensenellaceae incertae sedis</taxon>
        <taxon>Candidatus Caccalectryoclostridium</taxon>
    </lineage>
</organism>
<dbReference type="GO" id="GO:0015081">
    <property type="term" value="F:sodium ion transmembrane transporter activity"/>
    <property type="evidence" value="ECO:0007669"/>
    <property type="project" value="InterPro"/>
</dbReference>
<gene>
    <name evidence="9" type="ORF">IAB07_00510</name>
</gene>
<dbReference type="GO" id="GO:0036376">
    <property type="term" value="P:sodium ion export across plasma membrane"/>
    <property type="evidence" value="ECO:0007669"/>
    <property type="project" value="InterPro"/>
</dbReference>
<dbReference type="Proteomes" id="UP000824145">
    <property type="component" value="Unassembled WGS sequence"/>
</dbReference>
<sequence length="178" mass="19253">MNKKKLFLTFALIALIACAAVVMLFAGCEMISDPAEPDDMGIADMNGGDRLLTGLQVAAIGLLVVFVVLIVLIILIKGLKMLLEKLEQASAGRGKDRAARKAEAKARKAAEKQAKIDAARARVEAAQKKDAPAPVASETDEEEEIAAVMAAIYAYYDAMPAYERSNLKFRVRSIKEIK</sequence>
<keyword evidence="4 7" id="KW-1133">Transmembrane helix</keyword>
<reference evidence="9" key="2">
    <citation type="journal article" date="2021" name="PeerJ">
        <title>Extensive microbial diversity within the chicken gut microbiome revealed by metagenomics and culture.</title>
        <authorList>
            <person name="Gilroy R."/>
            <person name="Ravi A."/>
            <person name="Getino M."/>
            <person name="Pursley I."/>
            <person name="Horton D.L."/>
            <person name="Alikhan N.F."/>
            <person name="Baker D."/>
            <person name="Gharbi K."/>
            <person name="Hall N."/>
            <person name="Watson M."/>
            <person name="Adriaenssens E.M."/>
            <person name="Foster-Nyarko E."/>
            <person name="Jarju S."/>
            <person name="Secka A."/>
            <person name="Antonio M."/>
            <person name="Oren A."/>
            <person name="Chaudhuri R.R."/>
            <person name="La Ragione R."/>
            <person name="Hildebrand F."/>
            <person name="Pallen M.J."/>
        </authorList>
    </citation>
    <scope>NUCLEOTIDE SEQUENCE</scope>
    <source>
        <strain evidence="9">9366</strain>
    </source>
</reference>
<feature type="signal peptide" evidence="8">
    <location>
        <begin position="1"/>
        <end position="19"/>
    </location>
</feature>
<evidence type="ECO:0000313" key="10">
    <source>
        <dbReference type="Proteomes" id="UP000824145"/>
    </source>
</evidence>
<accession>A0A9D1MLJ6</accession>
<comment type="subcellular location">
    <subcellularLocation>
        <location evidence="1">Cell membrane</location>
    </subcellularLocation>
</comment>
<reference evidence="9" key="1">
    <citation type="submission" date="2020-10" db="EMBL/GenBank/DDBJ databases">
        <authorList>
            <person name="Gilroy R."/>
        </authorList>
    </citation>
    <scope>NUCLEOTIDE SEQUENCE</scope>
    <source>
        <strain evidence="9">9366</strain>
    </source>
</reference>
<keyword evidence="2" id="KW-1003">Cell membrane</keyword>
<protein>
    <submittedName>
        <fullName evidence="9">OadG family protein</fullName>
    </submittedName>
</protein>
<evidence type="ECO:0000256" key="6">
    <source>
        <dbReference type="SAM" id="Coils"/>
    </source>
</evidence>
<evidence type="ECO:0000256" key="7">
    <source>
        <dbReference type="SAM" id="Phobius"/>
    </source>
</evidence>
<evidence type="ECO:0000313" key="9">
    <source>
        <dbReference type="EMBL" id="HIU62234.1"/>
    </source>
</evidence>
<dbReference type="EMBL" id="DVNJ01000001">
    <property type="protein sequence ID" value="HIU62234.1"/>
    <property type="molecule type" value="Genomic_DNA"/>
</dbReference>
<evidence type="ECO:0000256" key="1">
    <source>
        <dbReference type="ARBA" id="ARBA00004236"/>
    </source>
</evidence>
<keyword evidence="6" id="KW-0175">Coiled coil</keyword>
<evidence type="ECO:0000256" key="4">
    <source>
        <dbReference type="ARBA" id="ARBA00022989"/>
    </source>
</evidence>
<dbReference type="InterPro" id="IPR005899">
    <property type="entry name" value="Na_pump_deCOase"/>
</dbReference>
<dbReference type="AlphaFoldDB" id="A0A9D1MLJ6"/>
<proteinExistence type="predicted"/>
<feature type="coiled-coil region" evidence="6">
    <location>
        <begin position="102"/>
        <end position="129"/>
    </location>
</feature>
<feature type="chain" id="PRO_5039528104" evidence="8">
    <location>
        <begin position="20"/>
        <end position="178"/>
    </location>
</feature>
<evidence type="ECO:0000256" key="8">
    <source>
        <dbReference type="SAM" id="SignalP"/>
    </source>
</evidence>
<evidence type="ECO:0000256" key="5">
    <source>
        <dbReference type="ARBA" id="ARBA00023136"/>
    </source>
</evidence>
<feature type="transmembrane region" description="Helical" evidence="7">
    <location>
        <begin position="54"/>
        <end position="76"/>
    </location>
</feature>
<dbReference type="GO" id="GO:0005886">
    <property type="term" value="C:plasma membrane"/>
    <property type="evidence" value="ECO:0007669"/>
    <property type="project" value="UniProtKB-SubCell"/>
</dbReference>
<evidence type="ECO:0000256" key="2">
    <source>
        <dbReference type="ARBA" id="ARBA00022475"/>
    </source>
</evidence>
<name>A0A9D1MLJ6_9FIRM</name>
<dbReference type="PROSITE" id="PS51257">
    <property type="entry name" value="PROKAR_LIPOPROTEIN"/>
    <property type="match status" value="1"/>
</dbReference>
<comment type="caution">
    <text evidence="9">The sequence shown here is derived from an EMBL/GenBank/DDBJ whole genome shotgun (WGS) entry which is preliminary data.</text>
</comment>
<evidence type="ECO:0000256" key="3">
    <source>
        <dbReference type="ARBA" id="ARBA00022692"/>
    </source>
</evidence>
<keyword evidence="3 7" id="KW-0812">Transmembrane</keyword>
<dbReference type="Pfam" id="PF04277">
    <property type="entry name" value="OAD_gamma"/>
    <property type="match status" value="1"/>
</dbReference>